<evidence type="ECO:0000256" key="1">
    <source>
        <dbReference type="ARBA" id="ARBA00008601"/>
    </source>
</evidence>
<dbReference type="STRING" id="6216.A0A0R3SDL2"/>
<dbReference type="Proteomes" id="UP000274504">
    <property type="component" value="Unassembled WGS sequence"/>
</dbReference>
<dbReference type="InterPro" id="IPR020422">
    <property type="entry name" value="TYR_PHOSPHATASE_DUAL_dom"/>
</dbReference>
<reference evidence="9" key="1">
    <citation type="submission" date="2017-02" db="UniProtKB">
        <authorList>
            <consortium name="WormBaseParasite"/>
        </authorList>
    </citation>
    <scope>IDENTIFICATION</scope>
</reference>
<evidence type="ECO:0000259" key="5">
    <source>
        <dbReference type="PROSITE" id="PS50054"/>
    </source>
</evidence>
<dbReference type="Pfam" id="PF00782">
    <property type="entry name" value="DSPc"/>
    <property type="match status" value="1"/>
</dbReference>
<dbReference type="Gene3D" id="3.90.190.10">
    <property type="entry name" value="Protein tyrosine phosphatase superfamily"/>
    <property type="match status" value="1"/>
</dbReference>
<dbReference type="InterPro" id="IPR016130">
    <property type="entry name" value="Tyr_Pase_AS"/>
</dbReference>
<sequence>MRFTLNEIISGLWLGSRPDISAFPVLRRRKITAILTVETNPLSLCFGYYKTMFIKAKDDWTQDLLDSLNRAFNFIDQNISKGILVHCRAGISRSATIVIAYLMCKLRISYQDALNKVKQRRWVNPNPHFIKQLVVLEVAEFDTALACRLRDNKVLQKDFSSGHRVQHYSQAPKAEVDIPKITIATPLGLFEVFRMPLGLRGAAQTFQRISDETLHGLDLFCPYR</sequence>
<dbReference type="SUPFAM" id="SSF56672">
    <property type="entry name" value="DNA/RNA polymerases"/>
    <property type="match status" value="1"/>
</dbReference>
<evidence type="ECO:0000259" key="6">
    <source>
        <dbReference type="PROSITE" id="PS50056"/>
    </source>
</evidence>
<dbReference type="SUPFAM" id="SSF52799">
    <property type="entry name" value="(Phosphotyrosine protein) phosphatases II"/>
    <property type="match status" value="1"/>
</dbReference>
<comment type="similarity">
    <text evidence="1">Belongs to the protein-tyrosine phosphatase family. Non-receptor class dual specificity subfamily.</text>
</comment>
<dbReference type="PANTHER" id="PTHR10159:SF519">
    <property type="entry name" value="DUAL SPECIFICITY PROTEIN PHOSPHATASE MPK3"/>
    <property type="match status" value="1"/>
</dbReference>
<keyword evidence="4" id="KW-0904">Protein phosphatase</keyword>
<organism evidence="9">
    <name type="scientific">Hymenolepis diminuta</name>
    <name type="common">Rat tapeworm</name>
    <dbReference type="NCBI Taxonomy" id="6216"/>
    <lineage>
        <taxon>Eukaryota</taxon>
        <taxon>Metazoa</taxon>
        <taxon>Spiralia</taxon>
        <taxon>Lophotrochozoa</taxon>
        <taxon>Platyhelminthes</taxon>
        <taxon>Cestoda</taxon>
        <taxon>Eucestoda</taxon>
        <taxon>Cyclophyllidea</taxon>
        <taxon>Hymenolepididae</taxon>
        <taxon>Hymenolepis</taxon>
    </lineage>
</organism>
<evidence type="ECO:0000256" key="3">
    <source>
        <dbReference type="ARBA" id="ARBA00022801"/>
    </source>
</evidence>
<name>A0A0R3SDL2_HYMDI</name>
<protein>
    <recommendedName>
        <fullName evidence="2">protein-tyrosine-phosphatase</fullName>
        <ecNumber evidence="2">3.1.3.48</ecNumber>
    </recommendedName>
</protein>
<evidence type="ECO:0000313" key="7">
    <source>
        <dbReference type="EMBL" id="VDL22139.1"/>
    </source>
</evidence>
<dbReference type="EC" id="3.1.3.48" evidence="2"/>
<dbReference type="InterPro" id="IPR000340">
    <property type="entry name" value="Dual-sp_phosphatase_cat-dom"/>
</dbReference>
<dbReference type="PROSITE" id="PS50056">
    <property type="entry name" value="TYR_PHOSPHATASE_2"/>
    <property type="match status" value="1"/>
</dbReference>
<dbReference type="InterPro" id="IPR029021">
    <property type="entry name" value="Prot-tyrosine_phosphatase-like"/>
</dbReference>
<dbReference type="WBParaSite" id="HDID_0000278601-mRNA-1">
    <property type="protein sequence ID" value="HDID_0000278601-mRNA-1"/>
    <property type="gene ID" value="HDID_0000278601"/>
</dbReference>
<dbReference type="PROSITE" id="PS50054">
    <property type="entry name" value="TYR_PHOSPHATASE_DUAL"/>
    <property type="match status" value="1"/>
</dbReference>
<dbReference type="InterPro" id="IPR043502">
    <property type="entry name" value="DNA/RNA_pol_sf"/>
</dbReference>
<dbReference type="InterPro" id="IPR000387">
    <property type="entry name" value="Tyr_Pase_dom"/>
</dbReference>
<dbReference type="CDD" id="cd14498">
    <property type="entry name" value="DSP"/>
    <property type="match status" value="1"/>
</dbReference>
<dbReference type="GO" id="GO:0004725">
    <property type="term" value="F:protein tyrosine phosphatase activity"/>
    <property type="evidence" value="ECO:0007669"/>
    <property type="project" value="UniProtKB-EC"/>
</dbReference>
<dbReference type="PROSITE" id="PS00383">
    <property type="entry name" value="TYR_PHOSPHATASE_1"/>
    <property type="match status" value="1"/>
</dbReference>
<dbReference type="OrthoDB" id="2017893at2759"/>
<proteinExistence type="inferred from homology"/>
<dbReference type="EMBL" id="UYSG01000734">
    <property type="protein sequence ID" value="VDL22139.1"/>
    <property type="molecule type" value="Genomic_DNA"/>
</dbReference>
<keyword evidence="3" id="KW-0378">Hydrolase</keyword>
<feature type="domain" description="Tyrosine specific protein phosphatases" evidence="6">
    <location>
        <begin position="62"/>
        <end position="121"/>
    </location>
</feature>
<evidence type="ECO:0000256" key="4">
    <source>
        <dbReference type="ARBA" id="ARBA00022912"/>
    </source>
</evidence>
<evidence type="ECO:0000313" key="9">
    <source>
        <dbReference type="WBParaSite" id="HDID_0000278601-mRNA-1"/>
    </source>
</evidence>
<dbReference type="Gene3D" id="3.30.70.270">
    <property type="match status" value="1"/>
</dbReference>
<accession>A0A0R3SDL2</accession>
<reference evidence="7 8" key="2">
    <citation type="submission" date="2018-11" db="EMBL/GenBank/DDBJ databases">
        <authorList>
            <consortium name="Pathogen Informatics"/>
        </authorList>
    </citation>
    <scope>NUCLEOTIDE SEQUENCE [LARGE SCALE GENOMIC DNA]</scope>
</reference>
<dbReference type="SMART" id="SM00195">
    <property type="entry name" value="DSPc"/>
    <property type="match status" value="1"/>
</dbReference>
<dbReference type="InterPro" id="IPR043128">
    <property type="entry name" value="Rev_trsase/Diguanyl_cyclase"/>
</dbReference>
<evidence type="ECO:0000256" key="2">
    <source>
        <dbReference type="ARBA" id="ARBA00013064"/>
    </source>
</evidence>
<dbReference type="GO" id="GO:0043409">
    <property type="term" value="P:negative regulation of MAPK cascade"/>
    <property type="evidence" value="ECO:0007669"/>
    <property type="project" value="TreeGrafter"/>
</dbReference>
<feature type="domain" description="Tyrosine-protein phosphatase" evidence="5">
    <location>
        <begin position="2"/>
        <end position="142"/>
    </location>
</feature>
<dbReference type="Gene3D" id="3.10.10.10">
    <property type="entry name" value="HIV Type 1 Reverse Transcriptase, subunit A, domain 1"/>
    <property type="match status" value="1"/>
</dbReference>
<dbReference type="PANTHER" id="PTHR10159">
    <property type="entry name" value="DUAL SPECIFICITY PROTEIN PHOSPHATASE"/>
    <property type="match status" value="1"/>
</dbReference>
<gene>
    <name evidence="7" type="ORF">HDID_LOCUS2784</name>
</gene>
<dbReference type="AlphaFoldDB" id="A0A0R3SDL2"/>
<evidence type="ECO:0000313" key="8">
    <source>
        <dbReference type="Proteomes" id="UP000274504"/>
    </source>
</evidence>
<dbReference type="GO" id="GO:0005737">
    <property type="term" value="C:cytoplasm"/>
    <property type="evidence" value="ECO:0007669"/>
    <property type="project" value="TreeGrafter"/>
</dbReference>